<reference evidence="2 3" key="1">
    <citation type="submission" date="2020-02" db="EMBL/GenBank/DDBJ databases">
        <title>A chromosome-scale genome assembly of the black bullhead catfish (Ameiurus melas).</title>
        <authorList>
            <person name="Wen M."/>
            <person name="Zham M."/>
            <person name="Cabau C."/>
            <person name="Klopp C."/>
            <person name="Donnadieu C."/>
            <person name="Roques C."/>
            <person name="Bouchez O."/>
            <person name="Lampietro C."/>
            <person name="Jouanno E."/>
            <person name="Herpin A."/>
            <person name="Louis A."/>
            <person name="Berthelot C."/>
            <person name="Parey E."/>
            <person name="Roest-Crollius H."/>
            <person name="Braasch I."/>
            <person name="Postlethwait J."/>
            <person name="Robinson-Rechavi M."/>
            <person name="Echchiki A."/>
            <person name="Begum T."/>
            <person name="Montfort J."/>
            <person name="Schartl M."/>
            <person name="Bobe J."/>
            <person name="Guiguen Y."/>
        </authorList>
    </citation>
    <scope>NUCLEOTIDE SEQUENCE [LARGE SCALE GENOMIC DNA]</scope>
    <source>
        <strain evidence="2">M_S1</strain>
        <tissue evidence="2">Blood</tissue>
    </source>
</reference>
<accession>A0A7J6AK99</accession>
<proteinExistence type="predicted"/>
<organism evidence="2 3">
    <name type="scientific">Ameiurus melas</name>
    <name type="common">Black bullhead</name>
    <name type="synonym">Silurus melas</name>
    <dbReference type="NCBI Taxonomy" id="219545"/>
    <lineage>
        <taxon>Eukaryota</taxon>
        <taxon>Metazoa</taxon>
        <taxon>Chordata</taxon>
        <taxon>Craniata</taxon>
        <taxon>Vertebrata</taxon>
        <taxon>Euteleostomi</taxon>
        <taxon>Actinopterygii</taxon>
        <taxon>Neopterygii</taxon>
        <taxon>Teleostei</taxon>
        <taxon>Ostariophysi</taxon>
        <taxon>Siluriformes</taxon>
        <taxon>Ictaluridae</taxon>
        <taxon>Ameiurus</taxon>
    </lineage>
</organism>
<sequence length="100" mass="11546">MVKDNLGGLLACESFEDEEQSFKPDDLTTHQKQDERAVKGQSEEDWDRVRESDGLKEKRKEHQDMLESMKDSFLNNLDIIMGRKRVVPIPVPEGKPFVSI</sequence>
<evidence type="ECO:0000256" key="1">
    <source>
        <dbReference type="SAM" id="MobiDB-lite"/>
    </source>
</evidence>
<dbReference type="Proteomes" id="UP000593565">
    <property type="component" value="Unassembled WGS sequence"/>
</dbReference>
<gene>
    <name evidence="2" type="ORF">AMELA_G00152330</name>
</gene>
<feature type="compositionally biased region" description="Basic and acidic residues" evidence="1">
    <location>
        <begin position="20"/>
        <end position="61"/>
    </location>
</feature>
<dbReference type="AlphaFoldDB" id="A0A7J6AK99"/>
<comment type="caution">
    <text evidence="2">The sequence shown here is derived from an EMBL/GenBank/DDBJ whole genome shotgun (WGS) entry which is preliminary data.</text>
</comment>
<dbReference type="EMBL" id="JAAGNN010000012">
    <property type="protein sequence ID" value="KAF4082517.1"/>
    <property type="molecule type" value="Genomic_DNA"/>
</dbReference>
<feature type="region of interest" description="Disordered" evidence="1">
    <location>
        <begin position="17"/>
        <end position="61"/>
    </location>
</feature>
<keyword evidence="3" id="KW-1185">Reference proteome</keyword>
<evidence type="ECO:0000313" key="2">
    <source>
        <dbReference type="EMBL" id="KAF4082517.1"/>
    </source>
</evidence>
<evidence type="ECO:0000313" key="3">
    <source>
        <dbReference type="Proteomes" id="UP000593565"/>
    </source>
</evidence>
<protein>
    <submittedName>
        <fullName evidence="2">Uncharacterized protein</fullName>
    </submittedName>
</protein>
<name>A0A7J6AK99_AMEME</name>